<keyword evidence="3 6" id="KW-0378">Hydrolase</keyword>
<keyword evidence="2" id="KW-0479">Metal-binding</keyword>
<evidence type="ECO:0000313" key="10">
    <source>
        <dbReference type="EMBL" id="MFB9137115.1"/>
    </source>
</evidence>
<keyword evidence="4 6" id="KW-0862">Zinc</keyword>
<dbReference type="EMBL" id="JBHMEP010000009">
    <property type="protein sequence ID" value="MFB9137115.1"/>
    <property type="molecule type" value="Genomic_DNA"/>
</dbReference>
<evidence type="ECO:0000256" key="5">
    <source>
        <dbReference type="ARBA" id="ARBA00023049"/>
    </source>
</evidence>
<evidence type="ECO:0000256" key="6">
    <source>
        <dbReference type="RuleBase" id="RU003983"/>
    </source>
</evidence>
<protein>
    <submittedName>
        <fullName evidence="10">M48 family metallopeptidase</fullName>
    </submittedName>
</protein>
<dbReference type="InterPro" id="IPR055518">
    <property type="entry name" value="DUF7092"/>
</dbReference>
<dbReference type="Pfam" id="PF23368">
    <property type="entry name" value="DUF7092"/>
    <property type="match status" value="1"/>
</dbReference>
<keyword evidence="1 6" id="KW-0645">Protease</keyword>
<evidence type="ECO:0000256" key="2">
    <source>
        <dbReference type="ARBA" id="ARBA00022723"/>
    </source>
</evidence>
<reference evidence="10 11" key="1">
    <citation type="submission" date="2024-09" db="EMBL/GenBank/DDBJ databases">
        <authorList>
            <person name="Sun Q."/>
            <person name="Mori K."/>
        </authorList>
    </citation>
    <scope>NUCLEOTIDE SEQUENCE [LARGE SCALE GENOMIC DNA]</scope>
    <source>
        <strain evidence="10 11">CECT 8064</strain>
    </source>
</reference>
<feature type="transmembrane region" description="Helical" evidence="7">
    <location>
        <begin position="98"/>
        <end position="119"/>
    </location>
</feature>
<comment type="cofactor">
    <cofactor evidence="6">
        <name>Zn(2+)</name>
        <dbReference type="ChEBI" id="CHEBI:29105"/>
    </cofactor>
    <text evidence="6">Binds 1 zinc ion per subunit.</text>
</comment>
<evidence type="ECO:0000313" key="11">
    <source>
        <dbReference type="Proteomes" id="UP001589645"/>
    </source>
</evidence>
<dbReference type="Pfam" id="PF01435">
    <property type="entry name" value="Peptidase_M48"/>
    <property type="match status" value="1"/>
</dbReference>
<evidence type="ECO:0000259" key="9">
    <source>
        <dbReference type="Pfam" id="PF23368"/>
    </source>
</evidence>
<keyword evidence="11" id="KW-1185">Reference proteome</keyword>
<evidence type="ECO:0000256" key="4">
    <source>
        <dbReference type="ARBA" id="ARBA00022833"/>
    </source>
</evidence>
<gene>
    <name evidence="10" type="ORF">ACFFUV_19300</name>
</gene>
<evidence type="ECO:0000256" key="1">
    <source>
        <dbReference type="ARBA" id="ARBA00022670"/>
    </source>
</evidence>
<keyword evidence="5 6" id="KW-0482">Metalloprotease</keyword>
<name>A0ABV5HS88_9VIBR</name>
<evidence type="ECO:0000256" key="7">
    <source>
        <dbReference type="SAM" id="Phobius"/>
    </source>
</evidence>
<comment type="similarity">
    <text evidence="6">Belongs to the peptidase M48 family.</text>
</comment>
<dbReference type="PANTHER" id="PTHR22726:SF1">
    <property type="entry name" value="METALLOENDOPEPTIDASE OMA1, MITOCHONDRIAL"/>
    <property type="match status" value="1"/>
</dbReference>
<evidence type="ECO:0000259" key="8">
    <source>
        <dbReference type="Pfam" id="PF01435"/>
    </source>
</evidence>
<organism evidence="10 11">
    <name type="scientific">Vibrio olivae</name>
    <dbReference type="NCBI Taxonomy" id="1243002"/>
    <lineage>
        <taxon>Bacteria</taxon>
        <taxon>Pseudomonadati</taxon>
        <taxon>Pseudomonadota</taxon>
        <taxon>Gammaproteobacteria</taxon>
        <taxon>Vibrionales</taxon>
        <taxon>Vibrionaceae</taxon>
        <taxon>Vibrio</taxon>
    </lineage>
</organism>
<proteinExistence type="inferred from homology"/>
<dbReference type="CDD" id="cd07332">
    <property type="entry name" value="M48C_Oma1_like"/>
    <property type="match status" value="1"/>
</dbReference>
<dbReference type="PANTHER" id="PTHR22726">
    <property type="entry name" value="METALLOENDOPEPTIDASE OMA1"/>
    <property type="match status" value="1"/>
</dbReference>
<dbReference type="Gene3D" id="3.30.2010.10">
    <property type="entry name" value="Metalloproteases ('zincins'), catalytic domain"/>
    <property type="match status" value="1"/>
</dbReference>
<dbReference type="Proteomes" id="UP001589645">
    <property type="component" value="Unassembled WGS sequence"/>
</dbReference>
<dbReference type="InterPro" id="IPR051156">
    <property type="entry name" value="Mito/Outer_Membr_Metalloprot"/>
</dbReference>
<feature type="domain" description="DUF7092" evidence="9">
    <location>
        <begin position="3"/>
        <end position="83"/>
    </location>
</feature>
<feature type="domain" description="Peptidase M48" evidence="8">
    <location>
        <begin position="183"/>
        <end position="333"/>
    </location>
</feature>
<evidence type="ECO:0000256" key="3">
    <source>
        <dbReference type="ARBA" id="ARBA00022801"/>
    </source>
</evidence>
<comment type="caution">
    <text evidence="10">The sequence shown here is derived from an EMBL/GenBank/DDBJ whole genome shotgun (WGS) entry which is preliminary data.</text>
</comment>
<dbReference type="InterPro" id="IPR001915">
    <property type="entry name" value="Peptidase_M48"/>
</dbReference>
<accession>A0ABV5HS88</accession>
<sequence>MQLSGHAFAPRSSQRCEAFFHLEQNEVGSQQWVLALEGQRFCYPLQDVEFSAPVGNMPIRLQLPDGRMFITQRTSELDKWLKSQQRWTLKLDWLERHWIAWLSSGILCLVLLVSGYHYALPWVGSKTAQALPERWSLLIGDQVLDTLDHIYQPSQLSMDQQNAIRSRVAGYLEKLPVMPFSIEIEFRSSPGESNAFALPGGKMVILDDLVAMMENPRQLDAIIMHELGHIYHRHMLTRLVQSSIISVAVAVMTGEASGVIDNMAGVGVFLLANQQSRRNEQQADAFARQAMMRLFDDHQALAKAFERLKQQPGLELPQWLSTHPDIEQRIRDAQISP</sequence>
<keyword evidence="7" id="KW-0812">Transmembrane</keyword>
<keyword evidence="7" id="KW-0472">Membrane</keyword>
<dbReference type="RefSeq" id="WP_390196119.1">
    <property type="nucleotide sequence ID" value="NZ_JBHMEP010000009.1"/>
</dbReference>
<keyword evidence="7" id="KW-1133">Transmembrane helix</keyword>